<keyword evidence="2" id="KW-1185">Reference proteome</keyword>
<name>A0A2P5BFC2_PARAD</name>
<organism evidence="1 2">
    <name type="scientific">Parasponia andersonii</name>
    <name type="common">Sponia andersonii</name>
    <dbReference type="NCBI Taxonomy" id="3476"/>
    <lineage>
        <taxon>Eukaryota</taxon>
        <taxon>Viridiplantae</taxon>
        <taxon>Streptophyta</taxon>
        <taxon>Embryophyta</taxon>
        <taxon>Tracheophyta</taxon>
        <taxon>Spermatophyta</taxon>
        <taxon>Magnoliopsida</taxon>
        <taxon>eudicotyledons</taxon>
        <taxon>Gunneridae</taxon>
        <taxon>Pentapetalae</taxon>
        <taxon>rosids</taxon>
        <taxon>fabids</taxon>
        <taxon>Rosales</taxon>
        <taxon>Cannabaceae</taxon>
        <taxon>Parasponia</taxon>
    </lineage>
</organism>
<comment type="caution">
    <text evidence="1">The sequence shown here is derived from an EMBL/GenBank/DDBJ whole genome shotgun (WGS) entry which is preliminary data.</text>
</comment>
<protein>
    <submittedName>
        <fullName evidence="1">Uncharacterized protein</fullName>
    </submittedName>
</protein>
<dbReference type="EMBL" id="JXTB01000294">
    <property type="protein sequence ID" value="PON47487.1"/>
    <property type="molecule type" value="Genomic_DNA"/>
</dbReference>
<evidence type="ECO:0000313" key="1">
    <source>
        <dbReference type="EMBL" id="PON47487.1"/>
    </source>
</evidence>
<accession>A0A2P5BFC2</accession>
<evidence type="ECO:0000313" key="2">
    <source>
        <dbReference type="Proteomes" id="UP000237105"/>
    </source>
</evidence>
<dbReference type="Proteomes" id="UP000237105">
    <property type="component" value="Unassembled WGS sequence"/>
</dbReference>
<dbReference type="AlphaFoldDB" id="A0A2P5BFC2"/>
<gene>
    <name evidence="1" type="ORF">PanWU01x14_244460</name>
</gene>
<reference evidence="2" key="1">
    <citation type="submission" date="2016-06" db="EMBL/GenBank/DDBJ databases">
        <title>Parallel loss of symbiosis genes in relatives of nitrogen-fixing non-legume Parasponia.</title>
        <authorList>
            <person name="Van Velzen R."/>
            <person name="Holmer R."/>
            <person name="Bu F."/>
            <person name="Rutten L."/>
            <person name="Van Zeijl A."/>
            <person name="Liu W."/>
            <person name="Santuari L."/>
            <person name="Cao Q."/>
            <person name="Sharma T."/>
            <person name="Shen D."/>
            <person name="Roswanjaya Y."/>
            <person name="Wardhani T."/>
            <person name="Kalhor M.S."/>
            <person name="Jansen J."/>
            <person name="Van den Hoogen J."/>
            <person name="Gungor B."/>
            <person name="Hartog M."/>
            <person name="Hontelez J."/>
            <person name="Verver J."/>
            <person name="Yang W.-C."/>
            <person name="Schijlen E."/>
            <person name="Repin R."/>
            <person name="Schilthuizen M."/>
            <person name="Schranz E."/>
            <person name="Heidstra R."/>
            <person name="Miyata K."/>
            <person name="Fedorova E."/>
            <person name="Kohlen W."/>
            <person name="Bisseling T."/>
            <person name="Smit S."/>
            <person name="Geurts R."/>
        </authorList>
    </citation>
    <scope>NUCLEOTIDE SEQUENCE [LARGE SCALE GENOMIC DNA]</scope>
    <source>
        <strain evidence="2">cv. WU1-14</strain>
    </source>
</reference>
<proteinExistence type="predicted"/>
<sequence>MGASFTTALLGIKLLQDEVDTIKNRHLLYLVVNRIFVTSLWTNYNSSRNPIICFSTESICSSIFLGAMAKKRALIPIDEYHGNGKGEFSLIF</sequence>